<reference evidence="2" key="1">
    <citation type="journal article" date="2022" name="bioRxiv">
        <title>Sequencing and chromosome-scale assembly of the giantPleurodeles waltlgenome.</title>
        <authorList>
            <person name="Brown T."/>
            <person name="Elewa A."/>
            <person name="Iarovenko S."/>
            <person name="Subramanian E."/>
            <person name="Araus A.J."/>
            <person name="Petzold A."/>
            <person name="Susuki M."/>
            <person name="Suzuki K.-i.T."/>
            <person name="Hayashi T."/>
            <person name="Toyoda A."/>
            <person name="Oliveira C."/>
            <person name="Osipova E."/>
            <person name="Leigh N.D."/>
            <person name="Simon A."/>
            <person name="Yun M.H."/>
        </authorList>
    </citation>
    <scope>NUCLEOTIDE SEQUENCE</scope>
    <source>
        <strain evidence="2">20211129_DDA</strain>
        <tissue evidence="2">Liver</tissue>
    </source>
</reference>
<feature type="compositionally biased region" description="Basic residues" evidence="1">
    <location>
        <begin position="17"/>
        <end position="29"/>
    </location>
</feature>
<feature type="region of interest" description="Disordered" evidence="1">
    <location>
        <begin position="105"/>
        <end position="136"/>
    </location>
</feature>
<protein>
    <submittedName>
        <fullName evidence="2">Uncharacterized protein</fullName>
    </submittedName>
</protein>
<name>A0AAV7SU77_PLEWA</name>
<sequence length="136" mass="14949">MEDRRQPEPGTTNQNPSRRRSWKKKRQNKAPHGQAGKGQGKGRKITKPDDVEVLGVPGGPDHPDSPAGNKPVAVMIATTEAPEEEATWTGVPEVATEILIEDAEEEKRDARTRMQLNPTVEQLRALTPSSGFSPRH</sequence>
<feature type="region of interest" description="Disordered" evidence="1">
    <location>
        <begin position="1"/>
        <end position="70"/>
    </location>
</feature>
<organism evidence="2 3">
    <name type="scientific">Pleurodeles waltl</name>
    <name type="common">Iberian ribbed newt</name>
    <dbReference type="NCBI Taxonomy" id="8319"/>
    <lineage>
        <taxon>Eukaryota</taxon>
        <taxon>Metazoa</taxon>
        <taxon>Chordata</taxon>
        <taxon>Craniata</taxon>
        <taxon>Vertebrata</taxon>
        <taxon>Euteleostomi</taxon>
        <taxon>Amphibia</taxon>
        <taxon>Batrachia</taxon>
        <taxon>Caudata</taxon>
        <taxon>Salamandroidea</taxon>
        <taxon>Salamandridae</taxon>
        <taxon>Pleurodelinae</taxon>
        <taxon>Pleurodeles</taxon>
    </lineage>
</organism>
<comment type="caution">
    <text evidence="2">The sequence shown here is derived from an EMBL/GenBank/DDBJ whole genome shotgun (WGS) entry which is preliminary data.</text>
</comment>
<evidence type="ECO:0000313" key="2">
    <source>
        <dbReference type="EMBL" id="KAJ1167725.1"/>
    </source>
</evidence>
<evidence type="ECO:0000313" key="3">
    <source>
        <dbReference type="Proteomes" id="UP001066276"/>
    </source>
</evidence>
<evidence type="ECO:0000256" key="1">
    <source>
        <dbReference type="SAM" id="MobiDB-lite"/>
    </source>
</evidence>
<keyword evidence="3" id="KW-1185">Reference proteome</keyword>
<dbReference type="AlphaFoldDB" id="A0AAV7SU77"/>
<gene>
    <name evidence="2" type="ORF">NDU88_008114</name>
</gene>
<proteinExistence type="predicted"/>
<feature type="compositionally biased region" description="Polar residues" evidence="1">
    <location>
        <begin position="127"/>
        <end position="136"/>
    </location>
</feature>
<accession>A0AAV7SU77</accession>
<dbReference type="Proteomes" id="UP001066276">
    <property type="component" value="Chromosome 4_2"/>
</dbReference>
<dbReference type="EMBL" id="JANPWB010000008">
    <property type="protein sequence ID" value="KAJ1167725.1"/>
    <property type="molecule type" value="Genomic_DNA"/>
</dbReference>